<evidence type="ECO:0000313" key="7">
    <source>
        <dbReference type="Proteomes" id="UP000252357"/>
    </source>
</evidence>
<name>A0A368L507_9BURK</name>
<dbReference type="InterPro" id="IPR053138">
    <property type="entry name" value="N-alpha-Ac-DABA_deacetylase"/>
</dbReference>
<evidence type="ECO:0000256" key="4">
    <source>
        <dbReference type="ARBA" id="ARBA00022833"/>
    </source>
</evidence>
<evidence type="ECO:0000256" key="1">
    <source>
        <dbReference type="ARBA" id="ARBA00001947"/>
    </source>
</evidence>
<dbReference type="GO" id="GO:0046872">
    <property type="term" value="F:metal ion binding"/>
    <property type="evidence" value="ECO:0007669"/>
    <property type="project" value="UniProtKB-KW"/>
</dbReference>
<dbReference type="Pfam" id="PF24827">
    <property type="entry name" value="AstE_AspA_cat"/>
    <property type="match status" value="1"/>
</dbReference>
<accession>A0A368L507</accession>
<keyword evidence="4" id="KW-0862">Zinc</keyword>
<keyword evidence="7" id="KW-1185">Reference proteome</keyword>
<dbReference type="OrthoDB" id="9774976at2"/>
<organism evidence="6 7">
    <name type="scientific">Parvibium lacunae</name>
    <dbReference type="NCBI Taxonomy" id="1888893"/>
    <lineage>
        <taxon>Bacteria</taxon>
        <taxon>Pseudomonadati</taxon>
        <taxon>Pseudomonadota</taxon>
        <taxon>Betaproteobacteria</taxon>
        <taxon>Burkholderiales</taxon>
        <taxon>Alcaligenaceae</taxon>
        <taxon>Parvibium</taxon>
    </lineage>
</organism>
<gene>
    <name evidence="6" type="ORF">DU000_04630</name>
</gene>
<dbReference type="Gene3D" id="3.40.630.10">
    <property type="entry name" value="Zn peptidases"/>
    <property type="match status" value="1"/>
</dbReference>
<evidence type="ECO:0000256" key="3">
    <source>
        <dbReference type="ARBA" id="ARBA00022801"/>
    </source>
</evidence>
<keyword evidence="3" id="KW-0378">Hydrolase</keyword>
<sequence>MPTGIAIHQFASLQAGPRLIILGAVHGNEVCGTLAIRRLMTDIEQGRLILTRGHLTLVPITNPLAFQLKRRHGDRNLNRNMRESATPQDFEDHLANVLCPLLKAHDVLLDLHSFHTPGTPFALIGPSNNHGEIEPFTRAHEEEALALALGVSRFVEGWLETYAQGVKDRQARGAEANIDYGVGTTETMRRYGGIAITLECGQHEEDAAPQIAYQAILNTLHHLNMIRDAAPPAPAAAREVIRLYRVIDRLHPDDTFSRAWQSFESVQYGDLIAHRHDGTALIADRDGWIVFPNPNAQVNQEWFYLAEKSSRLNQG</sequence>
<reference evidence="6 7" key="1">
    <citation type="journal article" date="2018" name="Int. J. Syst. Evol. Microbiol.">
        <title>Parvibium lacunae gen. nov., sp. nov., a new member of the family Alcaligenaceae isolated from a freshwater pond.</title>
        <authorList>
            <person name="Chen W.M."/>
            <person name="Xie P.B."/>
            <person name="Hsu M.Y."/>
            <person name="Sheu S.Y."/>
        </authorList>
    </citation>
    <scope>NUCLEOTIDE SEQUENCE [LARGE SCALE GENOMIC DNA]</scope>
    <source>
        <strain evidence="6 7">KMB9</strain>
    </source>
</reference>
<dbReference type="SUPFAM" id="SSF53187">
    <property type="entry name" value="Zn-dependent exopeptidases"/>
    <property type="match status" value="1"/>
</dbReference>
<comment type="caution">
    <text evidence="6">The sequence shown here is derived from an EMBL/GenBank/DDBJ whole genome shotgun (WGS) entry which is preliminary data.</text>
</comment>
<protein>
    <submittedName>
        <fullName evidence="6">Succinylglutamate desuccinylase</fullName>
    </submittedName>
</protein>
<dbReference type="PANTHER" id="PTHR37326">
    <property type="entry name" value="BLL3975 PROTEIN"/>
    <property type="match status" value="1"/>
</dbReference>
<evidence type="ECO:0000256" key="2">
    <source>
        <dbReference type="ARBA" id="ARBA00022723"/>
    </source>
</evidence>
<evidence type="ECO:0000259" key="5">
    <source>
        <dbReference type="Pfam" id="PF24827"/>
    </source>
</evidence>
<evidence type="ECO:0000313" key="6">
    <source>
        <dbReference type="EMBL" id="RCS58671.1"/>
    </source>
</evidence>
<feature type="domain" description="Succinylglutamate desuccinylase/Aspartoacylase catalytic" evidence="5">
    <location>
        <begin position="15"/>
        <end position="114"/>
    </location>
</feature>
<dbReference type="AlphaFoldDB" id="A0A368L507"/>
<dbReference type="Proteomes" id="UP000252357">
    <property type="component" value="Unassembled WGS sequence"/>
</dbReference>
<proteinExistence type="predicted"/>
<comment type="cofactor">
    <cofactor evidence="1">
        <name>Zn(2+)</name>
        <dbReference type="ChEBI" id="CHEBI:29105"/>
    </cofactor>
</comment>
<dbReference type="GO" id="GO:0016788">
    <property type="term" value="F:hydrolase activity, acting on ester bonds"/>
    <property type="evidence" value="ECO:0007669"/>
    <property type="project" value="InterPro"/>
</dbReference>
<dbReference type="EMBL" id="QPGB01000002">
    <property type="protein sequence ID" value="RCS58671.1"/>
    <property type="molecule type" value="Genomic_DNA"/>
</dbReference>
<dbReference type="PANTHER" id="PTHR37326:SF1">
    <property type="entry name" value="BLL3975 PROTEIN"/>
    <property type="match status" value="1"/>
</dbReference>
<keyword evidence="2" id="KW-0479">Metal-binding</keyword>
<dbReference type="InterPro" id="IPR055438">
    <property type="entry name" value="AstE_AspA_cat"/>
</dbReference>